<dbReference type="Gene3D" id="1.10.8.10">
    <property type="entry name" value="DNA helicase RuvA subunit, C-terminal domain"/>
    <property type="match status" value="1"/>
</dbReference>
<dbReference type="GO" id="GO:0048476">
    <property type="term" value="C:Holliday junction resolvase complex"/>
    <property type="evidence" value="ECO:0007669"/>
    <property type="project" value="UniProtKB-UniRule"/>
</dbReference>
<dbReference type="InterPro" id="IPR000085">
    <property type="entry name" value="RuvA"/>
</dbReference>
<evidence type="ECO:0000256" key="5">
    <source>
        <dbReference type="ARBA" id="ARBA00023204"/>
    </source>
</evidence>
<comment type="subunit">
    <text evidence="6">Homotetramer. Forms an RuvA(8)-RuvB(12)-Holliday junction (HJ) complex. HJ DNA is sandwiched between 2 RuvA tetramers; dsDNA enters through RuvA and exits via RuvB. An RuvB hexamer assembles on each DNA strand where it exits the tetramer. Each RuvB hexamer is contacted by two RuvA subunits (via domain III) on 2 adjacent RuvB subunits; this complex drives branch migration. In the full resolvosome a probable DNA-RuvA(4)-RuvB(12)-RuvC(2) complex forms which resolves the HJ.</text>
</comment>
<dbReference type="Pfam" id="PF07499">
    <property type="entry name" value="RuvA_C"/>
    <property type="match status" value="1"/>
</dbReference>
<comment type="similarity">
    <text evidence="6">Belongs to the RuvA family.</text>
</comment>
<comment type="caution">
    <text evidence="8">The sequence shown here is derived from an EMBL/GenBank/DDBJ whole genome shotgun (WGS) entry which is preliminary data.</text>
</comment>
<dbReference type="HAMAP" id="MF_00031">
    <property type="entry name" value="DNA_HJ_migration_RuvA"/>
    <property type="match status" value="1"/>
</dbReference>
<dbReference type="InterPro" id="IPR003583">
    <property type="entry name" value="Hlx-hairpin-Hlx_DNA-bd_motif"/>
</dbReference>
<gene>
    <name evidence="6 8" type="primary">ruvA</name>
    <name evidence="8" type="ORF">H9797_02000</name>
</gene>
<organism evidence="8 9">
    <name type="scientific">Candidatus Gallimonas gallistercoris</name>
    <dbReference type="NCBI Taxonomy" id="2838602"/>
    <lineage>
        <taxon>Bacteria</taxon>
        <taxon>Bacillati</taxon>
        <taxon>Bacillota</taxon>
        <taxon>Clostridia</taxon>
        <taxon>Candidatus Gallimonas</taxon>
    </lineage>
</organism>
<dbReference type="PROSITE" id="PS50030">
    <property type="entry name" value="UBA"/>
    <property type="match status" value="1"/>
</dbReference>
<comment type="caution">
    <text evidence="6">Lacks conserved residue(s) required for the propagation of feature annotation.</text>
</comment>
<accession>A0A9D2H069</accession>
<dbReference type="GO" id="GO:0006310">
    <property type="term" value="P:DNA recombination"/>
    <property type="evidence" value="ECO:0007669"/>
    <property type="project" value="UniProtKB-UniRule"/>
</dbReference>
<dbReference type="GO" id="GO:0009378">
    <property type="term" value="F:four-way junction helicase activity"/>
    <property type="evidence" value="ECO:0007669"/>
    <property type="project" value="InterPro"/>
</dbReference>
<keyword evidence="3 6" id="KW-0238">DNA-binding</keyword>
<dbReference type="SUPFAM" id="SSF47781">
    <property type="entry name" value="RuvA domain 2-like"/>
    <property type="match status" value="1"/>
</dbReference>
<dbReference type="InterPro" id="IPR012340">
    <property type="entry name" value="NA-bd_OB-fold"/>
</dbReference>
<evidence type="ECO:0000313" key="9">
    <source>
        <dbReference type="Proteomes" id="UP000824221"/>
    </source>
</evidence>
<reference evidence="8" key="2">
    <citation type="submission" date="2021-04" db="EMBL/GenBank/DDBJ databases">
        <authorList>
            <person name="Gilroy R."/>
        </authorList>
    </citation>
    <scope>NUCLEOTIDE SEQUENCE</scope>
    <source>
        <strain evidence="8">CHK156-179</strain>
    </source>
</reference>
<evidence type="ECO:0000256" key="4">
    <source>
        <dbReference type="ARBA" id="ARBA00023172"/>
    </source>
</evidence>
<dbReference type="SUPFAM" id="SSF46929">
    <property type="entry name" value="DNA helicase RuvA subunit, C-terminal domain"/>
    <property type="match status" value="1"/>
</dbReference>
<dbReference type="InterPro" id="IPR011114">
    <property type="entry name" value="RuvA_C"/>
</dbReference>
<dbReference type="NCBIfam" id="TIGR00084">
    <property type="entry name" value="ruvA"/>
    <property type="match status" value="1"/>
</dbReference>
<dbReference type="GO" id="GO:0005737">
    <property type="term" value="C:cytoplasm"/>
    <property type="evidence" value="ECO:0007669"/>
    <property type="project" value="UniProtKB-SubCell"/>
</dbReference>
<dbReference type="GO" id="GO:0009379">
    <property type="term" value="C:Holliday junction helicase complex"/>
    <property type="evidence" value="ECO:0007669"/>
    <property type="project" value="InterPro"/>
</dbReference>
<protein>
    <recommendedName>
        <fullName evidence="6">Holliday junction branch migration complex subunit RuvA</fullName>
    </recommendedName>
</protein>
<dbReference type="Gene3D" id="1.10.150.20">
    <property type="entry name" value="5' to 3' exonuclease, C-terminal subdomain"/>
    <property type="match status" value="1"/>
</dbReference>
<dbReference type="SMART" id="SM00278">
    <property type="entry name" value="HhH1"/>
    <property type="match status" value="2"/>
</dbReference>
<sequence length="196" mass="20856">MIGYLKGKVMDLTPESALIEVNGVGYEVSCSGAVFSRLSRGGEGEVYTCMQVKEDGVSLYGFADLKEKEFFLKLTSVQGVGAKMALSLLSAMRPEELYDCIAAADAKRLSAVKGVGKKTADRIILELHGQISATAILSREGTPSPGVKASSEDEDAVAALMNLGFTRQESARAVERARKDGAKTIEEVIASALKNM</sequence>
<comment type="function">
    <text evidence="6">The RuvA-RuvB-RuvC complex processes Holliday junction (HJ) DNA during genetic recombination and DNA repair, while the RuvA-RuvB complex plays an important role in the rescue of blocked DNA replication forks via replication fork reversal (RFR). RuvA specifically binds to HJ cruciform DNA, conferring on it an open structure. The RuvB hexamer acts as an ATP-dependent pump, pulling dsDNA into and through the RuvAB complex. HJ branch migration allows RuvC to scan DNA until it finds its consensus sequence, where it cleaves and resolves the cruciform DNA.</text>
</comment>
<comment type="subcellular location">
    <subcellularLocation>
        <location evidence="6">Cytoplasm</location>
    </subcellularLocation>
</comment>
<evidence type="ECO:0000256" key="2">
    <source>
        <dbReference type="ARBA" id="ARBA00022763"/>
    </source>
</evidence>
<keyword evidence="1 6" id="KW-0963">Cytoplasm</keyword>
<dbReference type="SUPFAM" id="SSF50249">
    <property type="entry name" value="Nucleic acid-binding proteins"/>
    <property type="match status" value="1"/>
</dbReference>
<feature type="region of interest" description="Domain III" evidence="6">
    <location>
        <begin position="152"/>
        <end position="196"/>
    </location>
</feature>
<dbReference type="Proteomes" id="UP000824221">
    <property type="component" value="Unassembled WGS sequence"/>
</dbReference>
<dbReference type="InterPro" id="IPR015940">
    <property type="entry name" value="UBA"/>
</dbReference>
<dbReference type="InterPro" id="IPR036267">
    <property type="entry name" value="RuvA_C_sf"/>
</dbReference>
<dbReference type="Pfam" id="PF01330">
    <property type="entry name" value="RuvA_N"/>
    <property type="match status" value="1"/>
</dbReference>
<dbReference type="GO" id="GO:0005524">
    <property type="term" value="F:ATP binding"/>
    <property type="evidence" value="ECO:0007669"/>
    <property type="project" value="InterPro"/>
</dbReference>
<dbReference type="Pfam" id="PF14520">
    <property type="entry name" value="HHH_5"/>
    <property type="match status" value="1"/>
</dbReference>
<keyword evidence="4 6" id="KW-0233">DNA recombination</keyword>
<name>A0A9D2H069_9FIRM</name>
<comment type="domain">
    <text evidence="6">Has three domains with a flexible linker between the domains II and III and assumes an 'L' shape. Domain III is highly mobile and contacts RuvB.</text>
</comment>
<dbReference type="InterPro" id="IPR010994">
    <property type="entry name" value="RuvA_2-like"/>
</dbReference>
<dbReference type="AlphaFoldDB" id="A0A9D2H069"/>
<evidence type="ECO:0000256" key="1">
    <source>
        <dbReference type="ARBA" id="ARBA00022490"/>
    </source>
</evidence>
<evidence type="ECO:0000256" key="3">
    <source>
        <dbReference type="ARBA" id="ARBA00023125"/>
    </source>
</evidence>
<evidence type="ECO:0000259" key="7">
    <source>
        <dbReference type="PROSITE" id="PS50030"/>
    </source>
</evidence>
<keyword evidence="2 6" id="KW-0227">DNA damage</keyword>
<dbReference type="EMBL" id="DXAJ01000033">
    <property type="protein sequence ID" value="HJA02137.1"/>
    <property type="molecule type" value="Genomic_DNA"/>
</dbReference>
<evidence type="ECO:0000256" key="6">
    <source>
        <dbReference type="HAMAP-Rule" id="MF_00031"/>
    </source>
</evidence>
<proteinExistence type="inferred from homology"/>
<dbReference type="GO" id="GO:0000400">
    <property type="term" value="F:four-way junction DNA binding"/>
    <property type="evidence" value="ECO:0007669"/>
    <property type="project" value="UniProtKB-UniRule"/>
</dbReference>
<keyword evidence="5 6" id="KW-0234">DNA repair</keyword>
<dbReference type="GO" id="GO:0006281">
    <property type="term" value="P:DNA repair"/>
    <property type="evidence" value="ECO:0007669"/>
    <property type="project" value="UniProtKB-UniRule"/>
</dbReference>
<evidence type="ECO:0000313" key="8">
    <source>
        <dbReference type="EMBL" id="HJA02137.1"/>
    </source>
</evidence>
<dbReference type="InterPro" id="IPR013849">
    <property type="entry name" value="DNA_helicase_Holl-junc_RuvA_I"/>
</dbReference>
<dbReference type="Gene3D" id="2.40.50.140">
    <property type="entry name" value="Nucleic acid-binding proteins"/>
    <property type="match status" value="1"/>
</dbReference>
<feature type="domain" description="UBA" evidence="7">
    <location>
        <begin position="151"/>
        <end position="191"/>
    </location>
</feature>
<reference evidence="8" key="1">
    <citation type="journal article" date="2021" name="PeerJ">
        <title>Extensive microbial diversity within the chicken gut microbiome revealed by metagenomics and culture.</title>
        <authorList>
            <person name="Gilroy R."/>
            <person name="Ravi A."/>
            <person name="Getino M."/>
            <person name="Pursley I."/>
            <person name="Horton D.L."/>
            <person name="Alikhan N.F."/>
            <person name="Baker D."/>
            <person name="Gharbi K."/>
            <person name="Hall N."/>
            <person name="Watson M."/>
            <person name="Adriaenssens E.M."/>
            <person name="Foster-Nyarko E."/>
            <person name="Jarju S."/>
            <person name="Secka A."/>
            <person name="Antonio M."/>
            <person name="Oren A."/>
            <person name="Chaudhuri R.R."/>
            <person name="La Ragione R."/>
            <person name="Hildebrand F."/>
            <person name="Pallen M.J."/>
        </authorList>
    </citation>
    <scope>NUCLEOTIDE SEQUENCE</scope>
    <source>
        <strain evidence="8">CHK156-179</strain>
    </source>
</reference>
<dbReference type="CDD" id="cd14332">
    <property type="entry name" value="UBA_RuvA_C"/>
    <property type="match status" value="1"/>
</dbReference>